<proteinExistence type="predicted"/>
<evidence type="ECO:0000313" key="2">
    <source>
        <dbReference type="Proteomes" id="UP000805649"/>
    </source>
</evidence>
<evidence type="ECO:0000313" key="1">
    <source>
        <dbReference type="EMBL" id="KAL0933710.1"/>
    </source>
</evidence>
<gene>
    <name evidence="1" type="ORF">CTRU02_210509</name>
</gene>
<organism evidence="1 2">
    <name type="scientific">Colletotrichum truncatum</name>
    <name type="common">Anthracnose fungus</name>
    <name type="synonym">Colletotrichum capsici</name>
    <dbReference type="NCBI Taxonomy" id="5467"/>
    <lineage>
        <taxon>Eukaryota</taxon>
        <taxon>Fungi</taxon>
        <taxon>Dikarya</taxon>
        <taxon>Ascomycota</taxon>
        <taxon>Pezizomycotina</taxon>
        <taxon>Sordariomycetes</taxon>
        <taxon>Hypocreomycetidae</taxon>
        <taxon>Glomerellales</taxon>
        <taxon>Glomerellaceae</taxon>
        <taxon>Colletotrichum</taxon>
        <taxon>Colletotrichum truncatum species complex</taxon>
    </lineage>
</organism>
<comment type="caution">
    <text evidence="1">The sequence shown here is derived from an EMBL/GenBank/DDBJ whole genome shotgun (WGS) entry which is preliminary data.</text>
</comment>
<reference evidence="1 2" key="1">
    <citation type="journal article" date="2020" name="Phytopathology">
        <title>Genome Sequence Resources of Colletotrichum truncatum, C. plurivorum, C. musicola, and C. sojae: Four Species Pathogenic to Soybean (Glycine max).</title>
        <authorList>
            <person name="Rogerio F."/>
            <person name="Boufleur T.R."/>
            <person name="Ciampi-Guillardi M."/>
            <person name="Sukno S.A."/>
            <person name="Thon M.R."/>
            <person name="Massola Junior N.S."/>
            <person name="Baroncelli R."/>
        </authorList>
    </citation>
    <scope>NUCLEOTIDE SEQUENCE [LARGE SCALE GENOMIC DNA]</scope>
    <source>
        <strain evidence="1 2">CMES1059</strain>
    </source>
</reference>
<accession>A0ACC3YP90</accession>
<protein>
    <submittedName>
        <fullName evidence="1">Uncharacterized protein</fullName>
    </submittedName>
</protein>
<name>A0ACC3YP90_COLTU</name>
<sequence>MLKSTLVSIALLAVAPLVAADNCTPGLRYCGSTLLKKGKYTDQINQALMVAGQATDYNHIQYSLFDCLGGSSGAIKYITWCGGSCKDNGSGKSDACS</sequence>
<dbReference type="EMBL" id="VUJX02000007">
    <property type="protein sequence ID" value="KAL0933710.1"/>
    <property type="molecule type" value="Genomic_DNA"/>
</dbReference>
<keyword evidence="2" id="KW-1185">Reference proteome</keyword>
<dbReference type="Proteomes" id="UP000805649">
    <property type="component" value="Unassembled WGS sequence"/>
</dbReference>